<evidence type="ECO:0000256" key="5">
    <source>
        <dbReference type="ARBA" id="ARBA00022801"/>
    </source>
</evidence>
<evidence type="ECO:0000313" key="12">
    <source>
        <dbReference type="Proteomes" id="UP000494165"/>
    </source>
</evidence>
<accession>A0A8S1D6Y8</accession>
<dbReference type="PRINTS" id="PR00722">
    <property type="entry name" value="CHYMOTRYPSIN"/>
</dbReference>
<dbReference type="Proteomes" id="UP000494165">
    <property type="component" value="Unassembled WGS sequence"/>
</dbReference>
<feature type="chain" id="PRO_5035748685" description="Peptidase S1 domain-containing protein" evidence="9">
    <location>
        <begin position="17"/>
        <end position="258"/>
    </location>
</feature>
<evidence type="ECO:0000256" key="9">
    <source>
        <dbReference type="SAM" id="SignalP"/>
    </source>
</evidence>
<dbReference type="PANTHER" id="PTHR24276">
    <property type="entry name" value="POLYSERASE-RELATED"/>
    <property type="match status" value="1"/>
</dbReference>
<dbReference type="InterPro" id="IPR001314">
    <property type="entry name" value="Peptidase_S1A"/>
</dbReference>
<evidence type="ECO:0000256" key="3">
    <source>
        <dbReference type="ARBA" id="ARBA00022525"/>
    </source>
</evidence>
<evidence type="ECO:0000256" key="7">
    <source>
        <dbReference type="ARBA" id="ARBA00023157"/>
    </source>
</evidence>
<evidence type="ECO:0000256" key="6">
    <source>
        <dbReference type="ARBA" id="ARBA00022825"/>
    </source>
</evidence>
<gene>
    <name evidence="11" type="ORF">CLODIP_2_CD10241</name>
</gene>
<keyword evidence="7" id="KW-1015">Disulfide bond</keyword>
<dbReference type="EMBL" id="CADEPI010000168">
    <property type="protein sequence ID" value="CAB3378583.1"/>
    <property type="molecule type" value="Genomic_DNA"/>
</dbReference>
<keyword evidence="9" id="KW-0732">Signal</keyword>
<dbReference type="Pfam" id="PF00089">
    <property type="entry name" value="Trypsin"/>
    <property type="match status" value="1"/>
</dbReference>
<evidence type="ECO:0000259" key="10">
    <source>
        <dbReference type="PROSITE" id="PS50240"/>
    </source>
</evidence>
<dbReference type="PROSITE" id="PS00135">
    <property type="entry name" value="TRYPSIN_SER"/>
    <property type="match status" value="1"/>
</dbReference>
<dbReference type="CDD" id="cd00190">
    <property type="entry name" value="Tryp_SPc"/>
    <property type="match status" value="1"/>
</dbReference>
<dbReference type="SUPFAM" id="SSF50494">
    <property type="entry name" value="Trypsin-like serine proteases"/>
    <property type="match status" value="1"/>
</dbReference>
<dbReference type="FunFam" id="2.40.10.10:FF:000047">
    <property type="entry name" value="Trypsin eta"/>
    <property type="match status" value="1"/>
</dbReference>
<dbReference type="InterPro" id="IPR009003">
    <property type="entry name" value="Peptidase_S1_PA"/>
</dbReference>
<dbReference type="GO" id="GO:0005576">
    <property type="term" value="C:extracellular region"/>
    <property type="evidence" value="ECO:0007669"/>
    <property type="project" value="UniProtKB-SubCell"/>
</dbReference>
<dbReference type="AlphaFoldDB" id="A0A8S1D6Y8"/>
<reference evidence="11 12" key="1">
    <citation type="submission" date="2020-04" db="EMBL/GenBank/DDBJ databases">
        <authorList>
            <person name="Alioto T."/>
            <person name="Alioto T."/>
            <person name="Gomez Garrido J."/>
        </authorList>
    </citation>
    <scope>NUCLEOTIDE SEQUENCE [LARGE SCALE GENOMIC DNA]</scope>
</reference>
<dbReference type="InterPro" id="IPR001254">
    <property type="entry name" value="Trypsin_dom"/>
</dbReference>
<proteinExistence type="inferred from homology"/>
<dbReference type="GO" id="GO:0004252">
    <property type="term" value="F:serine-type endopeptidase activity"/>
    <property type="evidence" value="ECO:0007669"/>
    <property type="project" value="InterPro"/>
</dbReference>
<comment type="subcellular location">
    <subcellularLocation>
        <location evidence="1">Secreted</location>
    </subcellularLocation>
</comment>
<dbReference type="PROSITE" id="PS00134">
    <property type="entry name" value="TRYPSIN_HIS"/>
    <property type="match status" value="1"/>
</dbReference>
<comment type="similarity">
    <text evidence="2">Belongs to the peptidase S1 family.</text>
</comment>
<dbReference type="InterPro" id="IPR018114">
    <property type="entry name" value="TRYPSIN_HIS"/>
</dbReference>
<dbReference type="OrthoDB" id="8440449at2759"/>
<dbReference type="PROSITE" id="PS50240">
    <property type="entry name" value="TRYPSIN_DOM"/>
    <property type="match status" value="1"/>
</dbReference>
<name>A0A8S1D6Y8_9INSE</name>
<dbReference type="PANTHER" id="PTHR24276:SF91">
    <property type="entry name" value="AT26814P-RELATED"/>
    <property type="match status" value="1"/>
</dbReference>
<protein>
    <recommendedName>
        <fullName evidence="10">Peptidase S1 domain-containing protein</fullName>
    </recommendedName>
</protein>
<dbReference type="Gene3D" id="2.40.10.10">
    <property type="entry name" value="Trypsin-like serine proteases"/>
    <property type="match status" value="1"/>
</dbReference>
<keyword evidence="6 8" id="KW-0720">Serine protease</keyword>
<keyword evidence="4 8" id="KW-0645">Protease</keyword>
<organism evidence="11 12">
    <name type="scientific">Cloeon dipterum</name>
    <dbReference type="NCBI Taxonomy" id="197152"/>
    <lineage>
        <taxon>Eukaryota</taxon>
        <taxon>Metazoa</taxon>
        <taxon>Ecdysozoa</taxon>
        <taxon>Arthropoda</taxon>
        <taxon>Hexapoda</taxon>
        <taxon>Insecta</taxon>
        <taxon>Pterygota</taxon>
        <taxon>Palaeoptera</taxon>
        <taxon>Ephemeroptera</taxon>
        <taxon>Pisciforma</taxon>
        <taxon>Baetidae</taxon>
        <taxon>Cloeon</taxon>
    </lineage>
</organism>
<sequence length="258" mass="27211">MLKFALVTLLATSAFAGSASRLPLKSFYGRIIGGGPADPGEYPSQLSLQYFDSHSCGASIISENYALTASHCVEGRSAGDLSLRSGSVDVNGGERHQVTNIIMHESYDPIDSWNNDIAILEVSPAFVFSDNVQPITLPNQGDAPAVGSPATVIGWGRISNGGVLSDVLKEVVIEVRDQALCQGVYNDIGYDVYDGQICADVPEGNLGSCNGDSGGPLLVDGVVVGLVSWANGCATPGYPTVYNRVAYYRDWITQQTGV</sequence>
<keyword evidence="12" id="KW-1185">Reference proteome</keyword>
<feature type="signal peptide" evidence="9">
    <location>
        <begin position="1"/>
        <end position="16"/>
    </location>
</feature>
<evidence type="ECO:0000256" key="2">
    <source>
        <dbReference type="ARBA" id="ARBA00007664"/>
    </source>
</evidence>
<evidence type="ECO:0000256" key="1">
    <source>
        <dbReference type="ARBA" id="ARBA00004613"/>
    </source>
</evidence>
<dbReference type="InterPro" id="IPR043504">
    <property type="entry name" value="Peptidase_S1_PA_chymotrypsin"/>
</dbReference>
<keyword evidence="3" id="KW-0964">Secreted</keyword>
<comment type="caution">
    <text evidence="11">The sequence shown here is derived from an EMBL/GenBank/DDBJ whole genome shotgun (WGS) entry which is preliminary data.</text>
</comment>
<dbReference type="GO" id="GO:0016485">
    <property type="term" value="P:protein processing"/>
    <property type="evidence" value="ECO:0007669"/>
    <property type="project" value="UniProtKB-ARBA"/>
</dbReference>
<dbReference type="InterPro" id="IPR033116">
    <property type="entry name" value="TRYPSIN_SER"/>
</dbReference>
<keyword evidence="5 8" id="KW-0378">Hydrolase</keyword>
<feature type="domain" description="Peptidase S1" evidence="10">
    <location>
        <begin position="31"/>
        <end position="257"/>
    </location>
</feature>
<evidence type="ECO:0000313" key="11">
    <source>
        <dbReference type="EMBL" id="CAB3378583.1"/>
    </source>
</evidence>
<evidence type="ECO:0000256" key="8">
    <source>
        <dbReference type="RuleBase" id="RU363034"/>
    </source>
</evidence>
<dbReference type="InterPro" id="IPR050430">
    <property type="entry name" value="Peptidase_S1"/>
</dbReference>
<evidence type="ECO:0000256" key="4">
    <source>
        <dbReference type="ARBA" id="ARBA00022670"/>
    </source>
</evidence>
<dbReference type="SMART" id="SM00020">
    <property type="entry name" value="Tryp_SPc"/>
    <property type="match status" value="1"/>
</dbReference>